<dbReference type="SUPFAM" id="SSF63411">
    <property type="entry name" value="LuxS/MPP-like metallohydrolase"/>
    <property type="match status" value="2"/>
</dbReference>
<dbReference type="GO" id="GO:0046872">
    <property type="term" value="F:metal ion binding"/>
    <property type="evidence" value="ECO:0007669"/>
    <property type="project" value="InterPro"/>
</dbReference>
<evidence type="ECO:0000259" key="8">
    <source>
        <dbReference type="Pfam" id="PF05193"/>
    </source>
</evidence>
<dbReference type="PANTHER" id="PTHR11851:SF49">
    <property type="entry name" value="MITOCHONDRIAL-PROCESSING PEPTIDASE SUBUNIT ALPHA"/>
    <property type="match status" value="1"/>
</dbReference>
<dbReference type="InterPro" id="IPR011765">
    <property type="entry name" value="Pept_M16_N"/>
</dbReference>
<dbReference type="PANTHER" id="PTHR11851">
    <property type="entry name" value="METALLOPROTEASE"/>
    <property type="match status" value="1"/>
</dbReference>
<accession>A0A139ASQ9</accession>
<sequence>MSTRVTTLPNGFRVATEDNPGHFVSVGIYIDAGTRYETDDTAGCSHIMDRMAFKSTANYTSTALVQELESLGGNVIAHSSRESIIYQSSLFPKDVPRLVRIFSQVLRYPLFLPAELDEVRESTMWEIQELSQKPEMMIPEFVHQVAYQSPDGSGPRTLGRPLLCPPETLEIISPETINTFRSTWYTPNRMVLAAVGYPHDELVKLAEEHFGSMSPPASDVLSLQSQLSLPTQYTGGVAFLNTLGAPPPPNPDIVPLTHVHLAFEAVHATSPDIYPLATLNTLMGGGGSFSAGGPGKGMYSRLYTQVLNRHHWVESCQCFNFPYSDSGLFGISASVRPDTSGHSRVLPVLAEQIATIAERVDVTALERAKNQLRSNLLMSLESRAVELEDLGRQVLTQNARTPVGEMCDLIGMVEEEDVKRVARMCVYGVDLDATGTKPTRLSEGERTGSFPVGKRLARTGSGEPTLVVQGPLRDGDPLYGYEDVFKRFRIGRKNAAGSSTGKVRAKSGLKRAATH</sequence>
<dbReference type="STRING" id="1344416.A0A139ASQ9"/>
<evidence type="ECO:0000256" key="6">
    <source>
        <dbReference type="SAM" id="MobiDB-lite"/>
    </source>
</evidence>
<dbReference type="GO" id="GO:0004222">
    <property type="term" value="F:metalloendopeptidase activity"/>
    <property type="evidence" value="ECO:0007669"/>
    <property type="project" value="InterPro"/>
</dbReference>
<dbReference type="OMA" id="LKYHHSP"/>
<feature type="domain" description="Peptidase M16 C-terminal" evidence="8">
    <location>
        <begin position="172"/>
        <end position="372"/>
    </location>
</feature>
<dbReference type="Gene3D" id="3.30.830.10">
    <property type="entry name" value="Metalloenzyme, LuxS/M16 peptidase-like"/>
    <property type="match status" value="2"/>
</dbReference>
<proteinExistence type="inferred from homology"/>
<dbReference type="Pfam" id="PF00675">
    <property type="entry name" value="Peptidase_M16"/>
    <property type="match status" value="1"/>
</dbReference>
<dbReference type="EMBL" id="KQ965738">
    <property type="protein sequence ID" value="KXS19583.1"/>
    <property type="molecule type" value="Genomic_DNA"/>
</dbReference>
<evidence type="ECO:0000256" key="1">
    <source>
        <dbReference type="ARBA" id="ARBA00002123"/>
    </source>
</evidence>
<reference evidence="9 10" key="1">
    <citation type="journal article" date="2015" name="Genome Biol. Evol.">
        <title>Phylogenomic analyses indicate that early fungi evolved digesting cell walls of algal ancestors of land plants.</title>
        <authorList>
            <person name="Chang Y."/>
            <person name="Wang S."/>
            <person name="Sekimoto S."/>
            <person name="Aerts A.L."/>
            <person name="Choi C."/>
            <person name="Clum A."/>
            <person name="LaButti K.M."/>
            <person name="Lindquist E.A."/>
            <person name="Yee Ngan C."/>
            <person name="Ohm R.A."/>
            <person name="Salamov A.A."/>
            <person name="Grigoriev I.V."/>
            <person name="Spatafora J.W."/>
            <person name="Berbee M.L."/>
        </authorList>
    </citation>
    <scope>NUCLEOTIDE SEQUENCE [LARGE SCALE GENOMIC DNA]</scope>
    <source>
        <strain evidence="9 10">JEL478</strain>
    </source>
</reference>
<evidence type="ECO:0000256" key="5">
    <source>
        <dbReference type="RuleBase" id="RU004447"/>
    </source>
</evidence>
<feature type="region of interest" description="Disordered" evidence="6">
    <location>
        <begin position="496"/>
        <end position="515"/>
    </location>
</feature>
<dbReference type="Pfam" id="PF05193">
    <property type="entry name" value="Peptidase_M16_C"/>
    <property type="match status" value="1"/>
</dbReference>
<evidence type="ECO:0000256" key="4">
    <source>
        <dbReference type="ARBA" id="ARBA00032315"/>
    </source>
</evidence>
<dbReference type="InterPro" id="IPR050361">
    <property type="entry name" value="MPP/UQCRC_Complex"/>
</dbReference>
<dbReference type="InterPro" id="IPR007863">
    <property type="entry name" value="Peptidase_M16_C"/>
</dbReference>
<dbReference type="PROSITE" id="PS00143">
    <property type="entry name" value="INSULINASE"/>
    <property type="match status" value="1"/>
</dbReference>
<feature type="domain" description="Peptidase M16 N-terminal" evidence="7">
    <location>
        <begin position="13"/>
        <end position="149"/>
    </location>
</feature>
<dbReference type="InterPro" id="IPR001431">
    <property type="entry name" value="Pept_M16_Zn_BS"/>
</dbReference>
<organism evidence="9 10">
    <name type="scientific">Gonapodya prolifera (strain JEL478)</name>
    <name type="common">Monoblepharis prolifera</name>
    <dbReference type="NCBI Taxonomy" id="1344416"/>
    <lineage>
        <taxon>Eukaryota</taxon>
        <taxon>Fungi</taxon>
        <taxon>Fungi incertae sedis</taxon>
        <taxon>Chytridiomycota</taxon>
        <taxon>Chytridiomycota incertae sedis</taxon>
        <taxon>Monoblepharidomycetes</taxon>
        <taxon>Monoblepharidales</taxon>
        <taxon>Gonapodyaceae</taxon>
        <taxon>Gonapodya</taxon>
    </lineage>
</organism>
<keyword evidence="9" id="KW-0378">Hydrolase</keyword>
<dbReference type="GO" id="GO:0005739">
    <property type="term" value="C:mitochondrion"/>
    <property type="evidence" value="ECO:0007669"/>
    <property type="project" value="TreeGrafter"/>
</dbReference>
<dbReference type="AlphaFoldDB" id="A0A139ASQ9"/>
<evidence type="ECO:0000313" key="10">
    <source>
        <dbReference type="Proteomes" id="UP000070544"/>
    </source>
</evidence>
<dbReference type="Proteomes" id="UP000070544">
    <property type="component" value="Unassembled WGS sequence"/>
</dbReference>
<comment type="similarity">
    <text evidence="2 5">Belongs to the peptidase M16 family.</text>
</comment>
<comment type="function">
    <text evidence="1">Substrate recognition and binding subunit of the essential mitochondrial processing protease (MPP), which cleaves the mitochondrial sequence off newly imported precursors proteins.</text>
</comment>
<feature type="compositionally biased region" description="Basic residues" evidence="6">
    <location>
        <begin position="503"/>
        <end position="515"/>
    </location>
</feature>
<dbReference type="GO" id="GO:0006627">
    <property type="term" value="P:protein processing involved in protein targeting to mitochondrion"/>
    <property type="evidence" value="ECO:0007669"/>
    <property type="project" value="TreeGrafter"/>
</dbReference>
<keyword evidence="10" id="KW-1185">Reference proteome</keyword>
<evidence type="ECO:0000259" key="7">
    <source>
        <dbReference type="Pfam" id="PF00675"/>
    </source>
</evidence>
<evidence type="ECO:0000256" key="3">
    <source>
        <dbReference type="ARBA" id="ARBA00030006"/>
    </source>
</evidence>
<dbReference type="InterPro" id="IPR011249">
    <property type="entry name" value="Metalloenz_LuxS/M16"/>
</dbReference>
<evidence type="ECO:0000256" key="2">
    <source>
        <dbReference type="ARBA" id="ARBA00007261"/>
    </source>
</evidence>
<gene>
    <name evidence="9" type="ORF">M427DRAFT_95276</name>
</gene>
<protein>
    <recommendedName>
        <fullName evidence="3">Alpha-MPP</fullName>
    </recommendedName>
    <alternativeName>
        <fullName evidence="4">Inactive zinc metalloprotease alpha</fullName>
    </alternativeName>
</protein>
<name>A0A139ASQ9_GONPJ</name>
<evidence type="ECO:0000313" key="9">
    <source>
        <dbReference type="EMBL" id="KXS19583.1"/>
    </source>
</evidence>
<dbReference type="OrthoDB" id="277191at2759"/>